<gene>
    <name evidence="7" type="ORF">SAMN04487908_101146</name>
</gene>
<evidence type="ECO:0000256" key="4">
    <source>
        <dbReference type="PIRSR" id="PIRSR603782-2"/>
    </source>
</evidence>
<dbReference type="STRING" id="797419.SAMN05216556_102147"/>
<sequence>MKKNYSYIGISFIILIFGIWVVPKVVDRLAKPELETIGQVPNFSFTDQNGKTITNKDYENKVYLVEFFFTTCPDICPIMNENMIKIQNEFLGNPKVGIASITIDPAHDTPEVLKEYAKQKGITKPQWHLLTGERDQIFKLANEGFNLYVGETPDVGAGFEHSGFFALIDQQGNIRSRKDEHGNPMIYYDGLDDKNIQMLKEDIKNLL</sequence>
<evidence type="ECO:0000256" key="5">
    <source>
        <dbReference type="SAM" id="Phobius"/>
    </source>
</evidence>
<dbReference type="PANTHER" id="PTHR12151:SF25">
    <property type="entry name" value="LINALOOL DEHYDRATASE_ISOMERASE DOMAIN-CONTAINING PROTEIN"/>
    <property type="match status" value="1"/>
</dbReference>
<feature type="transmembrane region" description="Helical" evidence="5">
    <location>
        <begin position="6"/>
        <end position="26"/>
    </location>
</feature>
<dbReference type="PROSITE" id="PS51352">
    <property type="entry name" value="THIOREDOXIN_2"/>
    <property type="match status" value="1"/>
</dbReference>
<evidence type="ECO:0000256" key="2">
    <source>
        <dbReference type="ARBA" id="ARBA00023008"/>
    </source>
</evidence>
<feature type="binding site" evidence="3">
    <location>
        <position position="72"/>
    </location>
    <ligand>
        <name>Cu cation</name>
        <dbReference type="ChEBI" id="CHEBI:23378"/>
    </ligand>
</feature>
<evidence type="ECO:0000256" key="3">
    <source>
        <dbReference type="PIRSR" id="PIRSR603782-1"/>
    </source>
</evidence>
<dbReference type="OrthoDB" id="9811998at2"/>
<protein>
    <submittedName>
        <fullName evidence="7">Protein SCO1/2</fullName>
    </submittedName>
</protein>
<evidence type="ECO:0000313" key="8">
    <source>
        <dbReference type="Proteomes" id="UP000184172"/>
    </source>
</evidence>
<feature type="disulfide bond" description="Redox-active" evidence="4">
    <location>
        <begin position="72"/>
        <end position="76"/>
    </location>
</feature>
<dbReference type="InterPro" id="IPR013766">
    <property type="entry name" value="Thioredoxin_domain"/>
</dbReference>
<keyword evidence="5" id="KW-0812">Transmembrane</keyword>
<dbReference type="Gene3D" id="3.40.30.10">
    <property type="entry name" value="Glutaredoxin"/>
    <property type="match status" value="1"/>
</dbReference>
<dbReference type="Pfam" id="PF02630">
    <property type="entry name" value="SCO1-SenC"/>
    <property type="match status" value="1"/>
</dbReference>
<dbReference type="InterPro" id="IPR003782">
    <property type="entry name" value="SCO1/SenC"/>
</dbReference>
<keyword evidence="2 3" id="KW-0186">Copper</keyword>
<dbReference type="PANTHER" id="PTHR12151">
    <property type="entry name" value="ELECTRON TRANSPORT PROTIN SCO1/SENC FAMILY MEMBER"/>
    <property type="match status" value="1"/>
</dbReference>
<dbReference type="SUPFAM" id="SSF52833">
    <property type="entry name" value="Thioredoxin-like"/>
    <property type="match status" value="1"/>
</dbReference>
<keyword evidence="5" id="KW-1133">Transmembrane helix</keyword>
<keyword evidence="5" id="KW-0472">Membrane</keyword>
<organism evidence="7 8">
    <name type="scientific">Aequorivita viscosa</name>
    <dbReference type="NCBI Taxonomy" id="797419"/>
    <lineage>
        <taxon>Bacteria</taxon>
        <taxon>Pseudomonadati</taxon>
        <taxon>Bacteroidota</taxon>
        <taxon>Flavobacteriia</taxon>
        <taxon>Flavobacteriales</taxon>
        <taxon>Flavobacteriaceae</taxon>
        <taxon>Aequorivita</taxon>
    </lineage>
</organism>
<keyword evidence="8" id="KW-1185">Reference proteome</keyword>
<name>A0A1M6AD29_9FLAO</name>
<keyword evidence="4" id="KW-1015">Disulfide bond</keyword>
<comment type="similarity">
    <text evidence="1">Belongs to the SCO1/2 family.</text>
</comment>
<dbReference type="InterPro" id="IPR036249">
    <property type="entry name" value="Thioredoxin-like_sf"/>
</dbReference>
<dbReference type="EMBL" id="FQYV01000001">
    <property type="protein sequence ID" value="SHI34339.1"/>
    <property type="molecule type" value="Genomic_DNA"/>
</dbReference>
<dbReference type="RefSeq" id="WP_073213935.1">
    <property type="nucleotide sequence ID" value="NZ_FNNS01000002.1"/>
</dbReference>
<feature type="binding site" evidence="3">
    <location>
        <position position="76"/>
    </location>
    <ligand>
        <name>Cu cation</name>
        <dbReference type="ChEBI" id="CHEBI:23378"/>
    </ligand>
</feature>
<reference evidence="8" key="1">
    <citation type="submission" date="2016-11" db="EMBL/GenBank/DDBJ databases">
        <authorList>
            <person name="Varghese N."/>
            <person name="Submissions S."/>
        </authorList>
    </citation>
    <scope>NUCLEOTIDE SEQUENCE [LARGE SCALE GENOMIC DNA]</scope>
    <source>
        <strain evidence="8">DSM 26349</strain>
    </source>
</reference>
<evidence type="ECO:0000256" key="1">
    <source>
        <dbReference type="ARBA" id="ARBA00010996"/>
    </source>
</evidence>
<feature type="domain" description="Thioredoxin" evidence="6">
    <location>
        <begin position="34"/>
        <end position="201"/>
    </location>
</feature>
<keyword evidence="3" id="KW-0479">Metal-binding</keyword>
<accession>A0A1M6AD29</accession>
<dbReference type="CDD" id="cd02968">
    <property type="entry name" value="SCO"/>
    <property type="match status" value="1"/>
</dbReference>
<proteinExistence type="inferred from homology"/>
<evidence type="ECO:0000259" key="6">
    <source>
        <dbReference type="PROSITE" id="PS51352"/>
    </source>
</evidence>
<dbReference type="AlphaFoldDB" id="A0A1M6AD29"/>
<evidence type="ECO:0000313" key="7">
    <source>
        <dbReference type="EMBL" id="SHI34339.1"/>
    </source>
</evidence>
<dbReference type="GO" id="GO:0046872">
    <property type="term" value="F:metal ion binding"/>
    <property type="evidence" value="ECO:0007669"/>
    <property type="project" value="UniProtKB-KW"/>
</dbReference>
<feature type="binding site" evidence="3">
    <location>
        <position position="161"/>
    </location>
    <ligand>
        <name>Cu cation</name>
        <dbReference type="ChEBI" id="CHEBI:23378"/>
    </ligand>
</feature>
<dbReference type="Proteomes" id="UP000184172">
    <property type="component" value="Unassembled WGS sequence"/>
</dbReference>